<reference evidence="2 3" key="1">
    <citation type="journal article" date="2018" name="Mol. Biol. Evol.">
        <title>Broad Genomic Sampling Reveals a Smut Pathogenic Ancestry of the Fungal Clade Ustilaginomycotina.</title>
        <authorList>
            <person name="Kijpornyongpan T."/>
            <person name="Mondo S.J."/>
            <person name="Barry K."/>
            <person name="Sandor L."/>
            <person name="Lee J."/>
            <person name="Lipzen A."/>
            <person name="Pangilinan J."/>
            <person name="LaButti K."/>
            <person name="Hainaut M."/>
            <person name="Henrissat B."/>
            <person name="Grigoriev I.V."/>
            <person name="Spatafora J.W."/>
            <person name="Aime M.C."/>
        </authorList>
    </citation>
    <scope>NUCLEOTIDE SEQUENCE [LARGE SCALE GENOMIC DNA]</scope>
    <source>
        <strain evidence="2 3">MCA 4658</strain>
    </source>
</reference>
<organism evidence="2 3">
    <name type="scientific">Ceraceosorus guamensis</name>
    <dbReference type="NCBI Taxonomy" id="1522189"/>
    <lineage>
        <taxon>Eukaryota</taxon>
        <taxon>Fungi</taxon>
        <taxon>Dikarya</taxon>
        <taxon>Basidiomycota</taxon>
        <taxon>Ustilaginomycotina</taxon>
        <taxon>Exobasidiomycetes</taxon>
        <taxon>Ceraceosorales</taxon>
        <taxon>Ceraceosoraceae</taxon>
        <taxon>Ceraceosorus</taxon>
    </lineage>
</organism>
<dbReference type="Proteomes" id="UP000245783">
    <property type="component" value="Unassembled WGS sequence"/>
</dbReference>
<keyword evidence="3" id="KW-1185">Reference proteome</keyword>
<dbReference type="GeneID" id="37032567"/>
<evidence type="ECO:0000313" key="3">
    <source>
        <dbReference type="Proteomes" id="UP000245783"/>
    </source>
</evidence>
<accession>A0A316W3U5</accession>
<dbReference type="AlphaFoldDB" id="A0A316W3U5"/>
<feature type="compositionally biased region" description="Basic and acidic residues" evidence="1">
    <location>
        <begin position="254"/>
        <end position="263"/>
    </location>
</feature>
<feature type="region of interest" description="Disordered" evidence="1">
    <location>
        <begin position="206"/>
        <end position="263"/>
    </location>
</feature>
<evidence type="ECO:0000313" key="2">
    <source>
        <dbReference type="EMBL" id="PWN44372.1"/>
    </source>
</evidence>
<sequence>MAATETGQPLTRTLRASRVQPALERSGQRLVLAQSVAAQRLLAALCPKVSTIQKRSAVTPRVTELLICASGIMERPQLPLLRRTRGPDKNLTVPCRTDGVNLHSRLLDPTDSVVLRTTVITFCPLLLNSKPWRGLVMPGDCQWATLILRPLQAFRLRHPRLRMALPVLTTDTSIRQKCKSSEPGRQPLLLLDLLTSTRVRTLRTSRRATADTAAAVEADQPQRPPTTAATASFRMQQQQMPTRRPVVRPAPLDRTTRGSRTDP</sequence>
<dbReference type="EMBL" id="KZ819361">
    <property type="protein sequence ID" value="PWN44372.1"/>
    <property type="molecule type" value="Genomic_DNA"/>
</dbReference>
<gene>
    <name evidence="2" type="ORF">IE81DRAFT_18009</name>
</gene>
<proteinExistence type="predicted"/>
<dbReference type="InParanoid" id="A0A316W3U5"/>
<protein>
    <submittedName>
        <fullName evidence="2">Uncharacterized protein</fullName>
    </submittedName>
</protein>
<name>A0A316W3U5_9BASI</name>
<dbReference type="RefSeq" id="XP_025371532.1">
    <property type="nucleotide sequence ID" value="XM_025510697.1"/>
</dbReference>
<evidence type="ECO:0000256" key="1">
    <source>
        <dbReference type="SAM" id="MobiDB-lite"/>
    </source>
</evidence>
<feature type="compositionally biased region" description="Low complexity" evidence="1">
    <location>
        <begin position="234"/>
        <end position="249"/>
    </location>
</feature>